<evidence type="ECO:0000313" key="2">
    <source>
        <dbReference type="EMBL" id="KAK7544146.1"/>
    </source>
</evidence>
<dbReference type="Proteomes" id="UP001360953">
    <property type="component" value="Unassembled WGS sequence"/>
</dbReference>
<accession>A0ABR1M8E6</accession>
<reference evidence="2 3" key="1">
    <citation type="submission" date="2024-04" db="EMBL/GenBank/DDBJ databases">
        <title>Phyllosticta paracitricarpa is synonymous to the EU quarantine fungus P. citricarpa based on phylogenomic analyses.</title>
        <authorList>
            <consortium name="Lawrence Berkeley National Laboratory"/>
            <person name="Van ingen-buijs V.A."/>
            <person name="Van westerhoven A.C."/>
            <person name="Haridas S."/>
            <person name="Skiadas P."/>
            <person name="Martin F."/>
            <person name="Groenewald J.Z."/>
            <person name="Crous P.W."/>
            <person name="Seidl M.F."/>
        </authorList>
    </citation>
    <scope>NUCLEOTIDE SEQUENCE [LARGE SCALE GENOMIC DNA]</scope>
    <source>
        <strain evidence="2 3">CPC 17464</strain>
    </source>
</reference>
<dbReference type="GeneID" id="92036657"/>
<feature type="compositionally biased region" description="Polar residues" evidence="1">
    <location>
        <begin position="284"/>
        <end position="296"/>
    </location>
</feature>
<organism evidence="2 3">
    <name type="scientific">Phyllosticta citribraziliensis</name>
    <dbReference type="NCBI Taxonomy" id="989973"/>
    <lineage>
        <taxon>Eukaryota</taxon>
        <taxon>Fungi</taxon>
        <taxon>Dikarya</taxon>
        <taxon>Ascomycota</taxon>
        <taxon>Pezizomycotina</taxon>
        <taxon>Dothideomycetes</taxon>
        <taxon>Dothideomycetes incertae sedis</taxon>
        <taxon>Botryosphaeriales</taxon>
        <taxon>Phyllostictaceae</taxon>
        <taxon>Phyllosticta</taxon>
    </lineage>
</organism>
<gene>
    <name evidence="2" type="ORF">J3D65DRAFT_682134</name>
</gene>
<dbReference type="RefSeq" id="XP_066659381.1">
    <property type="nucleotide sequence ID" value="XM_066803751.1"/>
</dbReference>
<proteinExistence type="predicted"/>
<sequence>MFSLGDTVHEGQGREPPTGDASRGDNMRALRDFDEMEIIGEVSAGNFDSAGELAEQALLDARLPLLDRYMFESLLATLPGKDSWRHLGNAERVARIIEDDVEGSPDPDPVNFEIIDCMRSFLRKCKAGLLNQAAEKARQKLDDEAETTKPKDKGGQRTLDQFFNKVDTGAKPVKPARKNKLDDDYVIYFQMAIFDYFNDDTPRARRHQPHAPKTDAEHADSERDELAVFSSGGTLRRGRNRGRESIPQFATGVEEPERSNSRNGFLAPGFNFIPADSTPMRSIPTASSNRRSNTTFSDDEYASAVHSPVLQNLADRRRSNAFGSMPEMALFSPANISRSSTPFPGYGASASSDSGRTESDEPDERGPLDAPARSSTFAYRPQFGIGSTDGSDSQSAERTVGDEDEDKKPGKLSPQKKLRQCK</sequence>
<comment type="caution">
    <text evidence="2">The sequence shown here is derived from an EMBL/GenBank/DDBJ whole genome shotgun (WGS) entry which is preliminary data.</text>
</comment>
<feature type="compositionally biased region" description="Basic and acidic residues" evidence="1">
    <location>
        <begin position="212"/>
        <end position="226"/>
    </location>
</feature>
<keyword evidence="3" id="KW-1185">Reference proteome</keyword>
<protein>
    <submittedName>
        <fullName evidence="2">Uncharacterized protein</fullName>
    </submittedName>
</protein>
<evidence type="ECO:0000313" key="3">
    <source>
        <dbReference type="Proteomes" id="UP001360953"/>
    </source>
</evidence>
<feature type="region of interest" description="Disordered" evidence="1">
    <location>
        <begin position="204"/>
        <end position="299"/>
    </location>
</feature>
<evidence type="ECO:0000256" key="1">
    <source>
        <dbReference type="SAM" id="MobiDB-lite"/>
    </source>
</evidence>
<name>A0ABR1M8E6_9PEZI</name>
<feature type="region of interest" description="Disordered" evidence="1">
    <location>
        <begin position="341"/>
        <end position="422"/>
    </location>
</feature>
<feature type="compositionally biased region" description="Basic and acidic residues" evidence="1">
    <location>
        <begin position="138"/>
        <end position="155"/>
    </location>
</feature>
<feature type="compositionally biased region" description="Polar residues" evidence="1">
    <location>
        <begin position="388"/>
        <end position="397"/>
    </location>
</feature>
<dbReference type="EMBL" id="JBBPEH010000001">
    <property type="protein sequence ID" value="KAK7544146.1"/>
    <property type="molecule type" value="Genomic_DNA"/>
</dbReference>
<feature type="region of interest" description="Disordered" evidence="1">
    <location>
        <begin position="1"/>
        <end position="26"/>
    </location>
</feature>
<feature type="region of interest" description="Disordered" evidence="1">
    <location>
        <begin position="138"/>
        <end position="163"/>
    </location>
</feature>
<feature type="compositionally biased region" description="Basic and acidic residues" evidence="1">
    <location>
        <begin position="355"/>
        <end position="367"/>
    </location>
</feature>